<evidence type="ECO:0000256" key="1">
    <source>
        <dbReference type="ARBA" id="ARBA00000085"/>
    </source>
</evidence>
<keyword evidence="5 9" id="KW-0418">Kinase</keyword>
<dbReference type="SMART" id="SM00448">
    <property type="entry name" value="REC"/>
    <property type="match status" value="2"/>
</dbReference>
<evidence type="ECO:0000256" key="5">
    <source>
        <dbReference type="ARBA" id="ARBA00022777"/>
    </source>
</evidence>
<keyword evidence="4" id="KW-0808">Transferase</keyword>
<dbReference type="PRINTS" id="PR00344">
    <property type="entry name" value="BCTRLSENSOR"/>
</dbReference>
<dbReference type="Gene3D" id="3.30.565.10">
    <property type="entry name" value="Histidine kinase-like ATPase, C-terminal domain"/>
    <property type="match status" value="1"/>
</dbReference>
<dbReference type="Pfam" id="PF00072">
    <property type="entry name" value="Response_reg"/>
    <property type="match status" value="2"/>
</dbReference>
<dbReference type="SUPFAM" id="SSF52172">
    <property type="entry name" value="CheY-like"/>
    <property type="match status" value="2"/>
</dbReference>
<evidence type="ECO:0000256" key="6">
    <source>
        <dbReference type="PROSITE-ProRule" id="PRU00169"/>
    </source>
</evidence>
<dbReference type="GO" id="GO:0009927">
    <property type="term" value="F:histidine phosphotransfer kinase activity"/>
    <property type="evidence" value="ECO:0007669"/>
    <property type="project" value="TreeGrafter"/>
</dbReference>
<comment type="catalytic activity">
    <reaction evidence="1">
        <text>ATP + protein L-histidine = ADP + protein N-phospho-L-histidine.</text>
        <dbReference type="EC" id="2.7.13.3"/>
    </reaction>
</comment>
<dbReference type="InterPro" id="IPR036097">
    <property type="entry name" value="HisK_dim/P_sf"/>
</dbReference>
<dbReference type="InterPro" id="IPR004358">
    <property type="entry name" value="Sig_transdc_His_kin-like_C"/>
</dbReference>
<reference evidence="9 10" key="1">
    <citation type="submission" date="2014-04" db="EMBL/GenBank/DDBJ databases">
        <title>Genome assembly of Hyalangium minutum DSM 14724.</title>
        <authorList>
            <person name="Sharma G."/>
            <person name="Subramanian S."/>
        </authorList>
    </citation>
    <scope>NUCLEOTIDE SEQUENCE [LARGE SCALE GENOMIC DNA]</scope>
    <source>
        <strain evidence="9 10">DSM 14724</strain>
    </source>
</reference>
<proteinExistence type="predicted"/>
<accession>A0A085WW96</accession>
<comment type="caution">
    <text evidence="9">The sequence shown here is derived from an EMBL/GenBank/DDBJ whole genome shotgun (WGS) entry which is preliminary data.</text>
</comment>
<feature type="modified residue" description="4-aspartylphosphate" evidence="6">
    <location>
        <position position="434"/>
    </location>
</feature>
<dbReference type="SUPFAM" id="SSF55874">
    <property type="entry name" value="ATPase domain of HSP90 chaperone/DNA topoisomerase II/histidine kinase"/>
    <property type="match status" value="1"/>
</dbReference>
<dbReference type="PROSITE" id="PS50109">
    <property type="entry name" value="HIS_KIN"/>
    <property type="match status" value="1"/>
</dbReference>
<feature type="domain" description="Histidine kinase" evidence="7">
    <location>
        <begin position="153"/>
        <end position="367"/>
    </location>
</feature>
<dbReference type="InterPro" id="IPR003594">
    <property type="entry name" value="HATPase_dom"/>
</dbReference>
<name>A0A085WW96_9BACT</name>
<dbReference type="GO" id="GO:0005886">
    <property type="term" value="C:plasma membrane"/>
    <property type="evidence" value="ECO:0007669"/>
    <property type="project" value="TreeGrafter"/>
</dbReference>
<keyword evidence="3 6" id="KW-0597">Phosphoprotein</keyword>
<evidence type="ECO:0000259" key="8">
    <source>
        <dbReference type="PROSITE" id="PS50110"/>
    </source>
</evidence>
<dbReference type="EC" id="2.7.13.3" evidence="2"/>
<dbReference type="Proteomes" id="UP000028725">
    <property type="component" value="Unassembled WGS sequence"/>
</dbReference>
<evidence type="ECO:0000259" key="7">
    <source>
        <dbReference type="PROSITE" id="PS50109"/>
    </source>
</evidence>
<feature type="domain" description="Response regulatory" evidence="8">
    <location>
        <begin position="7"/>
        <end position="123"/>
    </location>
</feature>
<protein>
    <recommendedName>
        <fullName evidence="2">histidine kinase</fullName>
        <ecNumber evidence="2">2.7.13.3</ecNumber>
    </recommendedName>
</protein>
<dbReference type="Pfam" id="PF00512">
    <property type="entry name" value="HisKA"/>
    <property type="match status" value="1"/>
</dbReference>
<organism evidence="9 10">
    <name type="scientific">Hyalangium minutum</name>
    <dbReference type="NCBI Taxonomy" id="394096"/>
    <lineage>
        <taxon>Bacteria</taxon>
        <taxon>Pseudomonadati</taxon>
        <taxon>Myxococcota</taxon>
        <taxon>Myxococcia</taxon>
        <taxon>Myxococcales</taxon>
        <taxon>Cystobacterineae</taxon>
        <taxon>Archangiaceae</taxon>
        <taxon>Hyalangium</taxon>
    </lineage>
</organism>
<dbReference type="Gene3D" id="3.40.50.2300">
    <property type="match status" value="2"/>
</dbReference>
<dbReference type="InterPro" id="IPR005467">
    <property type="entry name" value="His_kinase_dom"/>
</dbReference>
<evidence type="ECO:0000313" key="9">
    <source>
        <dbReference type="EMBL" id="KFE71959.1"/>
    </source>
</evidence>
<evidence type="ECO:0000256" key="3">
    <source>
        <dbReference type="ARBA" id="ARBA00022553"/>
    </source>
</evidence>
<dbReference type="Gene3D" id="1.10.287.130">
    <property type="match status" value="1"/>
</dbReference>
<dbReference type="PATRIC" id="fig|394096.3.peg.218"/>
<feature type="domain" description="Response regulatory" evidence="8">
    <location>
        <begin position="385"/>
        <end position="501"/>
    </location>
</feature>
<gene>
    <name evidence="9" type="ORF">DB31_0220</name>
</gene>
<sequence>MSAQPLRLLLVEDSDDDATLLLRELRRSGYDVSHSRVETREGLERALSAGTWDAVIADYALPQFDGLSAFALVRQRGLDVPFLIVSGKIGEDVAVAAMKAGVHDFVLKDRLGRLGPAVARELREAELRAERRTMQEQLMLSDRLASLGMLAASVAHELNNPLASVMMNLEFGLSNVEAEGGSQETQQALREAFSCAGLIRDIIRDIKIFSRPEGQNFGPTDVHRVLDSALRMAHNQLFHRAQLVKDYGEIPSAHGSEARLGQVLLNLIINAAHAIPEGYRDAHEIRVVTRRVGEWVRVEIHDTGAGVPPELRERIFEPFFTTKPVGVGTGLGLSICRRLVTEMSGGIGVDSEPGQGSTFWIQLRVAQEQDLVQESKPREPRKKLGVLVLDDEAAVGKALGRLLGTRHQVITFERAQDALAHVTSGHRFDAILCDLMMPEMSGSQFHQELERLAPEQAQRVIFMTGGAFTEETRAFLSTARNPCMDKPLDIQRLLSMLELLPAVGSSQEVPWFESTA</sequence>
<dbReference type="CDD" id="cd00082">
    <property type="entry name" value="HisKA"/>
    <property type="match status" value="1"/>
</dbReference>
<dbReference type="InterPro" id="IPR001789">
    <property type="entry name" value="Sig_transdc_resp-reg_receiver"/>
</dbReference>
<feature type="modified residue" description="4-aspartylphosphate" evidence="6">
    <location>
        <position position="58"/>
    </location>
</feature>
<dbReference type="RefSeq" id="WP_052419617.1">
    <property type="nucleotide sequence ID" value="NZ_JMCB01000001.1"/>
</dbReference>
<dbReference type="SUPFAM" id="SSF47384">
    <property type="entry name" value="Homodimeric domain of signal transducing histidine kinase"/>
    <property type="match status" value="1"/>
</dbReference>
<dbReference type="InterPro" id="IPR036890">
    <property type="entry name" value="HATPase_C_sf"/>
</dbReference>
<dbReference type="InterPro" id="IPR003661">
    <property type="entry name" value="HisK_dim/P_dom"/>
</dbReference>
<evidence type="ECO:0000256" key="2">
    <source>
        <dbReference type="ARBA" id="ARBA00012438"/>
    </source>
</evidence>
<dbReference type="PROSITE" id="PS50110">
    <property type="entry name" value="RESPONSE_REGULATORY"/>
    <property type="match status" value="2"/>
</dbReference>
<keyword evidence="10" id="KW-1185">Reference proteome</keyword>
<dbReference type="EMBL" id="JMCB01000001">
    <property type="protein sequence ID" value="KFE71959.1"/>
    <property type="molecule type" value="Genomic_DNA"/>
</dbReference>
<evidence type="ECO:0000313" key="10">
    <source>
        <dbReference type="Proteomes" id="UP000028725"/>
    </source>
</evidence>
<dbReference type="Pfam" id="PF02518">
    <property type="entry name" value="HATPase_c"/>
    <property type="match status" value="1"/>
</dbReference>
<dbReference type="InterPro" id="IPR011006">
    <property type="entry name" value="CheY-like_superfamily"/>
</dbReference>
<dbReference type="GO" id="GO:0000155">
    <property type="term" value="F:phosphorelay sensor kinase activity"/>
    <property type="evidence" value="ECO:0007669"/>
    <property type="project" value="InterPro"/>
</dbReference>
<dbReference type="SMART" id="SM00388">
    <property type="entry name" value="HisKA"/>
    <property type="match status" value="1"/>
</dbReference>
<dbReference type="AlphaFoldDB" id="A0A085WW96"/>
<dbReference type="STRING" id="394096.DB31_0220"/>
<dbReference type="PANTHER" id="PTHR43047">
    <property type="entry name" value="TWO-COMPONENT HISTIDINE PROTEIN KINASE"/>
    <property type="match status" value="1"/>
</dbReference>
<evidence type="ECO:0000256" key="4">
    <source>
        <dbReference type="ARBA" id="ARBA00022679"/>
    </source>
</evidence>
<dbReference type="OrthoDB" id="5291616at2"/>
<dbReference type="CDD" id="cd00156">
    <property type="entry name" value="REC"/>
    <property type="match status" value="2"/>
</dbReference>
<dbReference type="SMART" id="SM00387">
    <property type="entry name" value="HATPase_c"/>
    <property type="match status" value="1"/>
</dbReference>
<dbReference type="PANTHER" id="PTHR43047:SF72">
    <property type="entry name" value="OSMOSENSING HISTIDINE PROTEIN KINASE SLN1"/>
    <property type="match status" value="1"/>
</dbReference>